<protein>
    <recommendedName>
        <fullName evidence="6">NAD(P)-binding protein</fullName>
    </recommendedName>
</protein>
<gene>
    <name evidence="4" type="ORF">CVT25_010748</name>
</gene>
<dbReference type="EMBL" id="NHYD01003408">
    <property type="protein sequence ID" value="PPQ78745.1"/>
    <property type="molecule type" value="Genomic_DNA"/>
</dbReference>
<evidence type="ECO:0000256" key="3">
    <source>
        <dbReference type="ARBA" id="ARBA00023002"/>
    </source>
</evidence>
<comment type="caution">
    <text evidence="4">The sequence shown here is derived from an EMBL/GenBank/DDBJ whole genome shotgun (WGS) entry which is preliminary data.</text>
</comment>
<reference evidence="4 5" key="1">
    <citation type="journal article" date="2018" name="Evol. Lett.">
        <title>Horizontal gene cluster transfer increased hallucinogenic mushroom diversity.</title>
        <authorList>
            <person name="Reynolds H.T."/>
            <person name="Vijayakumar V."/>
            <person name="Gluck-Thaler E."/>
            <person name="Korotkin H.B."/>
            <person name="Matheny P.B."/>
            <person name="Slot J.C."/>
        </authorList>
    </citation>
    <scope>NUCLEOTIDE SEQUENCE [LARGE SCALE GENOMIC DNA]</scope>
    <source>
        <strain evidence="4 5">2631</strain>
    </source>
</reference>
<dbReference type="GO" id="GO:0016491">
    <property type="term" value="F:oxidoreductase activity"/>
    <property type="evidence" value="ECO:0007669"/>
    <property type="project" value="UniProtKB-KW"/>
</dbReference>
<evidence type="ECO:0000313" key="5">
    <source>
        <dbReference type="Proteomes" id="UP000283269"/>
    </source>
</evidence>
<evidence type="ECO:0000256" key="1">
    <source>
        <dbReference type="ARBA" id="ARBA00006484"/>
    </source>
</evidence>
<proteinExistence type="inferred from homology"/>
<dbReference type="Pfam" id="PF00106">
    <property type="entry name" value="adh_short"/>
    <property type="match status" value="1"/>
</dbReference>
<dbReference type="SUPFAM" id="SSF51735">
    <property type="entry name" value="NAD(P)-binding Rossmann-fold domains"/>
    <property type="match status" value="1"/>
</dbReference>
<dbReference type="PANTHER" id="PTHR24320">
    <property type="entry name" value="RETINOL DEHYDROGENASE"/>
    <property type="match status" value="1"/>
</dbReference>
<keyword evidence="2" id="KW-0521">NADP</keyword>
<dbReference type="AlphaFoldDB" id="A0A409WJR2"/>
<comment type="similarity">
    <text evidence="1">Belongs to the short-chain dehydrogenases/reductases (SDR) family.</text>
</comment>
<dbReference type="InterPro" id="IPR036291">
    <property type="entry name" value="NAD(P)-bd_dom_sf"/>
</dbReference>
<accession>A0A409WJR2</accession>
<dbReference type="PRINTS" id="PR00081">
    <property type="entry name" value="GDHRDH"/>
</dbReference>
<evidence type="ECO:0008006" key="6">
    <source>
        <dbReference type="Google" id="ProtNLM"/>
    </source>
</evidence>
<keyword evidence="3" id="KW-0560">Oxidoreductase</keyword>
<dbReference type="FunCoup" id="A0A409WJR2">
    <property type="interactions" value="148"/>
</dbReference>
<name>A0A409WJR2_PSICY</name>
<evidence type="ECO:0000313" key="4">
    <source>
        <dbReference type="EMBL" id="PPQ78745.1"/>
    </source>
</evidence>
<dbReference type="InterPro" id="IPR002347">
    <property type="entry name" value="SDR_fam"/>
</dbReference>
<dbReference type="PANTHER" id="PTHR24320:SF236">
    <property type="entry name" value="SHORT-CHAIN DEHYDROGENASE-RELATED"/>
    <property type="match status" value="1"/>
</dbReference>
<dbReference type="Proteomes" id="UP000283269">
    <property type="component" value="Unassembled WGS sequence"/>
</dbReference>
<organism evidence="4 5">
    <name type="scientific">Psilocybe cyanescens</name>
    <dbReference type="NCBI Taxonomy" id="93625"/>
    <lineage>
        <taxon>Eukaryota</taxon>
        <taxon>Fungi</taxon>
        <taxon>Dikarya</taxon>
        <taxon>Basidiomycota</taxon>
        <taxon>Agaricomycotina</taxon>
        <taxon>Agaricomycetes</taxon>
        <taxon>Agaricomycetidae</taxon>
        <taxon>Agaricales</taxon>
        <taxon>Agaricineae</taxon>
        <taxon>Strophariaceae</taxon>
        <taxon>Psilocybe</taxon>
    </lineage>
</organism>
<dbReference type="InParanoid" id="A0A409WJR2"/>
<dbReference type="STRING" id="93625.A0A409WJR2"/>
<dbReference type="OrthoDB" id="191139at2759"/>
<sequence length="336" mass="36428">MGHVLSAATTEALPPKAKWGVGDIPDLTGKVIIVTGGAAGLGKETSKALLNHNAKVYIAARNEKLARVAIEELKNETDKEAIFLKLDLADLKSVREAAHEFQTKEGELHVLFNNAGVMVPPIEAVTAQGYDLQFGTNVLGMTASLVAPELRQLIPNLIGHFYFTKLLTPQLLAGAKSSPDGKARVVNTSSSAAAMVRSINFETLTDTPARKKRSLWMLYGESKLGSIVLSNELAARYGDQGLVSTSMNPGNLNSELQRHLKGLEGLFVSMFLYPVPKGALTQLYAGTSPEGADFNGKYLIPWARVGKNHPFGQNVAGRRKVWDWLEEQVKKFESSS</sequence>
<evidence type="ECO:0000256" key="2">
    <source>
        <dbReference type="ARBA" id="ARBA00022857"/>
    </source>
</evidence>
<dbReference type="Gene3D" id="3.40.50.720">
    <property type="entry name" value="NAD(P)-binding Rossmann-like Domain"/>
    <property type="match status" value="1"/>
</dbReference>
<keyword evidence="5" id="KW-1185">Reference proteome</keyword>